<dbReference type="PANTHER" id="PTHR35176:SF6">
    <property type="entry name" value="HEME OXYGENASE HI_0854-RELATED"/>
    <property type="match status" value="1"/>
</dbReference>
<organism evidence="3 4">
    <name type="scientific">Microbacterium oryzae</name>
    <dbReference type="NCBI Taxonomy" id="743009"/>
    <lineage>
        <taxon>Bacteria</taxon>
        <taxon>Bacillati</taxon>
        <taxon>Actinomycetota</taxon>
        <taxon>Actinomycetes</taxon>
        <taxon>Micrococcales</taxon>
        <taxon>Microbacteriaceae</taxon>
        <taxon>Microbacterium</taxon>
    </lineage>
</organism>
<evidence type="ECO:0000313" key="3">
    <source>
        <dbReference type="EMBL" id="QGU26821.1"/>
    </source>
</evidence>
<dbReference type="KEGG" id="moj:D7D94_03425"/>
<dbReference type="Proteomes" id="UP000422989">
    <property type="component" value="Chromosome"/>
</dbReference>
<protein>
    <submittedName>
        <fullName evidence="3">Pyridoxamine 5'-phosphate oxidase family protein</fullName>
    </submittedName>
</protein>
<evidence type="ECO:0000256" key="2">
    <source>
        <dbReference type="SAM" id="MobiDB-lite"/>
    </source>
</evidence>
<name>A0A6I6E4T4_9MICO</name>
<dbReference type="AlphaFoldDB" id="A0A6I6E4T4"/>
<dbReference type="InterPro" id="IPR012349">
    <property type="entry name" value="Split_barrel_FMN-bd"/>
</dbReference>
<dbReference type="InterPro" id="IPR052019">
    <property type="entry name" value="F420H2_bilvrd_red/Heme_oxyg"/>
</dbReference>
<dbReference type="SUPFAM" id="SSF50475">
    <property type="entry name" value="FMN-binding split barrel"/>
    <property type="match status" value="1"/>
</dbReference>
<reference evidence="3 4" key="1">
    <citation type="submission" date="2018-09" db="EMBL/GenBank/DDBJ databases">
        <title>Whole genome sequencing of Microbacterium oryzae strain MB-10T.</title>
        <authorList>
            <person name="Das S.K."/>
        </authorList>
    </citation>
    <scope>NUCLEOTIDE SEQUENCE [LARGE SCALE GENOMIC DNA]</scope>
    <source>
        <strain evidence="3 4">MB-10</strain>
    </source>
</reference>
<evidence type="ECO:0000256" key="1">
    <source>
        <dbReference type="ARBA" id="ARBA00023002"/>
    </source>
</evidence>
<dbReference type="PANTHER" id="PTHR35176">
    <property type="entry name" value="HEME OXYGENASE HI_0854-RELATED"/>
    <property type="match status" value="1"/>
</dbReference>
<feature type="region of interest" description="Disordered" evidence="2">
    <location>
        <begin position="123"/>
        <end position="172"/>
    </location>
</feature>
<dbReference type="GO" id="GO:0070967">
    <property type="term" value="F:coenzyme F420 binding"/>
    <property type="evidence" value="ECO:0007669"/>
    <property type="project" value="TreeGrafter"/>
</dbReference>
<feature type="compositionally biased region" description="Pro residues" evidence="2">
    <location>
        <begin position="148"/>
        <end position="157"/>
    </location>
</feature>
<dbReference type="RefSeq" id="WP_156241225.1">
    <property type="nucleotide sequence ID" value="NZ_BAAAZL010000002.1"/>
</dbReference>
<gene>
    <name evidence="3" type="ORF">D7D94_03425</name>
</gene>
<evidence type="ECO:0000313" key="4">
    <source>
        <dbReference type="Proteomes" id="UP000422989"/>
    </source>
</evidence>
<dbReference type="GO" id="GO:0005829">
    <property type="term" value="C:cytosol"/>
    <property type="evidence" value="ECO:0007669"/>
    <property type="project" value="TreeGrafter"/>
</dbReference>
<accession>A0A6I6E4T4</accession>
<proteinExistence type="predicted"/>
<dbReference type="InterPro" id="IPR024747">
    <property type="entry name" value="Pyridox_Oxase-rel"/>
</dbReference>
<dbReference type="Pfam" id="PF12900">
    <property type="entry name" value="Pyridox_ox_2"/>
    <property type="match status" value="1"/>
</dbReference>
<keyword evidence="4" id="KW-1185">Reference proteome</keyword>
<dbReference type="GO" id="GO:0016627">
    <property type="term" value="F:oxidoreductase activity, acting on the CH-CH group of donors"/>
    <property type="evidence" value="ECO:0007669"/>
    <property type="project" value="TreeGrafter"/>
</dbReference>
<dbReference type="Gene3D" id="2.30.110.10">
    <property type="entry name" value="Electron Transport, Fmn-binding Protein, Chain A"/>
    <property type="match status" value="1"/>
</dbReference>
<sequence length="172" mass="18242">MADDSGSKLTTAESWQRVESSDLARLAVIRADGTPDLFPINYTVHAGNVYLRTGSGGKLRNLTAHPTVAFEVDGVDDTHHWSVVIRGTATEIQVDSEVAASGVRAVSTADPTHKPHFVRLNPTSITGRRFPKDAPRAAAPEGARHDAPLPPVPPVGPGKPQSIPHFPPPPSS</sequence>
<keyword evidence="1" id="KW-0560">Oxidoreductase</keyword>
<dbReference type="EMBL" id="CP032550">
    <property type="protein sequence ID" value="QGU26821.1"/>
    <property type="molecule type" value="Genomic_DNA"/>
</dbReference>
<dbReference type="OrthoDB" id="7062584at2"/>